<evidence type="ECO:0000313" key="2">
    <source>
        <dbReference type="Proteomes" id="UP001153642"/>
    </source>
</evidence>
<gene>
    <name evidence="1" type="ORF">OSR52_02520</name>
</gene>
<evidence type="ECO:0000313" key="1">
    <source>
        <dbReference type="EMBL" id="MDG3584727.1"/>
    </source>
</evidence>
<dbReference type="Gene3D" id="3.40.50.300">
    <property type="entry name" value="P-loop containing nucleotide triphosphate hydrolases"/>
    <property type="match status" value="1"/>
</dbReference>
<dbReference type="SUPFAM" id="SSF52540">
    <property type="entry name" value="P-loop containing nucleoside triphosphate hydrolases"/>
    <property type="match status" value="1"/>
</dbReference>
<dbReference type="Proteomes" id="UP001153642">
    <property type="component" value="Unassembled WGS sequence"/>
</dbReference>
<dbReference type="InterPro" id="IPR027417">
    <property type="entry name" value="P-loop_NTPase"/>
</dbReference>
<dbReference type="EMBL" id="JAPMUA010000001">
    <property type="protein sequence ID" value="MDG3584727.1"/>
    <property type="molecule type" value="Genomic_DNA"/>
</dbReference>
<organism evidence="1 2">
    <name type="scientific">Galbibacter pacificus</name>
    <dbReference type="NCBI Taxonomy" id="2996052"/>
    <lineage>
        <taxon>Bacteria</taxon>
        <taxon>Pseudomonadati</taxon>
        <taxon>Bacteroidota</taxon>
        <taxon>Flavobacteriia</taxon>
        <taxon>Flavobacteriales</taxon>
        <taxon>Flavobacteriaceae</taxon>
        <taxon>Galbibacter</taxon>
    </lineage>
</organism>
<reference evidence="1" key="1">
    <citation type="submission" date="2022-11" db="EMBL/GenBank/DDBJ databases">
        <title>High-quality draft genome sequence of Galbibacter sp. strain CMA-7.</title>
        <authorList>
            <person name="Wei L."/>
            <person name="Dong C."/>
            <person name="Shao Z."/>
        </authorList>
    </citation>
    <scope>NUCLEOTIDE SEQUENCE</scope>
    <source>
        <strain evidence="1">CMA-7</strain>
    </source>
</reference>
<proteinExistence type="predicted"/>
<protein>
    <submittedName>
        <fullName evidence="1">ATPase</fullName>
    </submittedName>
</protein>
<keyword evidence="2" id="KW-1185">Reference proteome</keyword>
<accession>A0ABT6FN83</accession>
<comment type="caution">
    <text evidence="1">The sequence shown here is derived from an EMBL/GenBank/DDBJ whole genome shotgun (WGS) entry which is preliminary data.</text>
</comment>
<sequence length="219" mass="25497">MKRRHPLIIKEGKDTYRLGEFRGGLLLYDFEGILNYLEARGKMLFGSKFRIYPKNHTTLYKLSVYLIRDTRSCKRLGIDPDKGILLSGPKGCGKSCLIKLIRHLIPGQRLYELIPCHNIVFGFNCIGDHITRQYEDDRLYCFDNLGSEPMGNYAGDNRDVMGDILLIRNRLFRTHRVKCFATTRLTARDLEARYGHKVYKGMRELFNLITFNKGNRNKP</sequence>
<name>A0ABT6FN83_9FLAO</name>
<dbReference type="RefSeq" id="WP_277898485.1">
    <property type="nucleotide sequence ID" value="NZ_JAPMUA010000001.1"/>
</dbReference>